<dbReference type="SMART" id="SM00729">
    <property type="entry name" value="Elp3"/>
    <property type="match status" value="1"/>
</dbReference>
<dbReference type="Proteomes" id="UP000182427">
    <property type="component" value="Chromosome I"/>
</dbReference>
<evidence type="ECO:0000256" key="5">
    <source>
        <dbReference type="ARBA" id="ARBA00022723"/>
    </source>
</evidence>
<dbReference type="SUPFAM" id="SSF102114">
    <property type="entry name" value="Radical SAM enzymes"/>
    <property type="match status" value="1"/>
</dbReference>
<dbReference type="GO" id="GO:0046872">
    <property type="term" value="F:metal ion binding"/>
    <property type="evidence" value="ECO:0007669"/>
    <property type="project" value="UniProtKB-KW"/>
</dbReference>
<dbReference type="PROSITE" id="PS51918">
    <property type="entry name" value="RADICAL_SAM"/>
    <property type="match status" value="1"/>
</dbReference>
<evidence type="ECO:0000259" key="9">
    <source>
        <dbReference type="PROSITE" id="PS51918"/>
    </source>
</evidence>
<evidence type="ECO:0000313" key="11">
    <source>
        <dbReference type="Proteomes" id="UP000182427"/>
    </source>
</evidence>
<dbReference type="InterPro" id="IPR007197">
    <property type="entry name" value="rSAM"/>
</dbReference>
<dbReference type="EMBL" id="LT629690">
    <property type="protein sequence ID" value="SDF46053.1"/>
    <property type="molecule type" value="Genomic_DNA"/>
</dbReference>
<evidence type="ECO:0000259" key="8">
    <source>
        <dbReference type="PROSITE" id="PS51332"/>
    </source>
</evidence>
<organism evidence="10 11">
    <name type="scientific">Terriglobus roseus</name>
    <dbReference type="NCBI Taxonomy" id="392734"/>
    <lineage>
        <taxon>Bacteria</taxon>
        <taxon>Pseudomonadati</taxon>
        <taxon>Acidobacteriota</taxon>
        <taxon>Terriglobia</taxon>
        <taxon>Terriglobales</taxon>
        <taxon>Acidobacteriaceae</taxon>
        <taxon>Terriglobus</taxon>
    </lineage>
</organism>
<dbReference type="CDD" id="cd02068">
    <property type="entry name" value="radical_SAM_B12_BD"/>
    <property type="match status" value="1"/>
</dbReference>
<evidence type="ECO:0000256" key="7">
    <source>
        <dbReference type="ARBA" id="ARBA00023014"/>
    </source>
</evidence>
<dbReference type="CDD" id="cd01335">
    <property type="entry name" value="Radical_SAM"/>
    <property type="match status" value="1"/>
</dbReference>
<evidence type="ECO:0000256" key="4">
    <source>
        <dbReference type="ARBA" id="ARBA00022691"/>
    </source>
</evidence>
<dbReference type="Gene3D" id="3.40.50.280">
    <property type="entry name" value="Cobalamin-binding domain"/>
    <property type="match status" value="1"/>
</dbReference>
<feature type="domain" description="B12-binding" evidence="8">
    <location>
        <begin position="17"/>
        <end position="165"/>
    </location>
</feature>
<evidence type="ECO:0000256" key="6">
    <source>
        <dbReference type="ARBA" id="ARBA00023004"/>
    </source>
</evidence>
<dbReference type="SFLD" id="SFLDS00029">
    <property type="entry name" value="Radical_SAM"/>
    <property type="match status" value="1"/>
</dbReference>
<comment type="cofactor">
    <cofactor evidence="1">
        <name>[4Fe-4S] cluster</name>
        <dbReference type="ChEBI" id="CHEBI:49883"/>
    </cofactor>
</comment>
<reference evidence="11" key="1">
    <citation type="submission" date="2016-10" db="EMBL/GenBank/DDBJ databases">
        <authorList>
            <person name="Varghese N."/>
            <person name="Submissions S."/>
        </authorList>
    </citation>
    <scope>NUCLEOTIDE SEQUENCE [LARGE SCALE GENOMIC DNA]</scope>
    <source>
        <strain evidence="11">GAS232</strain>
    </source>
</reference>
<dbReference type="InterPro" id="IPR034466">
    <property type="entry name" value="Methyltransferase_Class_B"/>
</dbReference>
<evidence type="ECO:0000256" key="1">
    <source>
        <dbReference type="ARBA" id="ARBA00001966"/>
    </source>
</evidence>
<dbReference type="InterPro" id="IPR051198">
    <property type="entry name" value="BchE-like"/>
</dbReference>
<keyword evidence="3" id="KW-0808">Transferase</keyword>
<dbReference type="AlphaFoldDB" id="A0A1G7L9B8"/>
<feature type="domain" description="Radical SAM core" evidence="9">
    <location>
        <begin position="204"/>
        <end position="464"/>
    </location>
</feature>
<dbReference type="PROSITE" id="PS51332">
    <property type="entry name" value="B12_BINDING"/>
    <property type="match status" value="1"/>
</dbReference>
<keyword evidence="4" id="KW-0949">S-adenosyl-L-methionine</keyword>
<keyword evidence="11" id="KW-1185">Reference proteome</keyword>
<protein>
    <submittedName>
        <fullName evidence="10">Radical SAM superfamily enzyme YgiQ, UPF0313 family</fullName>
    </submittedName>
</protein>
<accession>A0A1G7L9B8</accession>
<sequence length="681" mass="75738">MHFALVTAPTITEFRTQEEIASRAVQQAALQPQLGILSVAAVLEAEGDCPHVFDVNAEYLRFAAAAGTDQIDDFAHHLASTIVRANADVYGFSSICSTFPLSLRVARAIKEIRPYATILFGGPQASVVDEKVIGNFPFVDFILRGEAEKSLPILLRELQGDYQFAQVPGLTFRDRQLVRRTPNAPVIEDLDSLASPSYHLSSYLHGAKSASIELGRGCPFSCTFCSTNDFFRRRFRLRSPDRVLAEMRSIATTYGIRHFELVHDMFTVDRKRVVAFCEAMQSSGEDFTWDCSARTDCIDEELLQQMSASGCRGLFFGIESGSVRMQRIIDKDLDPARAQEMLRVSEQLGIRTTASLITGFPEEQWSDVRDTLKIYMQSARCSLSHPQINLLAPLAGTPLHTNHAHELVLEDHCSDMSHQGLGSSEHDLELIRNYPDIFPNFYMIPSPALDREILFELREFLGMAVEHFRWLLCAIAQVEDILKFHESWQAWRLQHCGSMTKSDLRRYYASHNCRSDFLEFVSTSIAGRNDVIMALVQVQQALNLSSTTESDTVAAKPFAPSSLHKEPEAAYLAPGVTLLDLDFDLDALIRSLREGSSSHLESNDSYYATKMNPAGAATLVRISPFLSDALRVGIAGSHSDLQRYVASAFAISDEEAVEGATQALKSSLLQDRWIVTTAAIG</sequence>
<keyword evidence="5" id="KW-0479">Metal-binding</keyword>
<dbReference type="Pfam" id="PF02310">
    <property type="entry name" value="B12-binding"/>
    <property type="match status" value="1"/>
</dbReference>
<evidence type="ECO:0000313" key="10">
    <source>
        <dbReference type="EMBL" id="SDF46053.1"/>
    </source>
</evidence>
<proteinExistence type="predicted"/>
<dbReference type="GO" id="GO:0003824">
    <property type="term" value="F:catalytic activity"/>
    <property type="evidence" value="ECO:0007669"/>
    <property type="project" value="InterPro"/>
</dbReference>
<keyword evidence="2" id="KW-0489">Methyltransferase</keyword>
<dbReference type="RefSeq" id="WP_172838260.1">
    <property type="nucleotide sequence ID" value="NZ_LT629690.1"/>
</dbReference>
<dbReference type="SFLD" id="SFLDG01123">
    <property type="entry name" value="methyltransferase_(Class_B)"/>
    <property type="match status" value="1"/>
</dbReference>
<name>A0A1G7L9B8_9BACT</name>
<dbReference type="GO" id="GO:0031419">
    <property type="term" value="F:cobalamin binding"/>
    <property type="evidence" value="ECO:0007669"/>
    <property type="project" value="InterPro"/>
</dbReference>
<keyword evidence="7" id="KW-0411">Iron-sulfur</keyword>
<keyword evidence="6" id="KW-0408">Iron</keyword>
<dbReference type="GO" id="GO:0051539">
    <property type="term" value="F:4 iron, 4 sulfur cluster binding"/>
    <property type="evidence" value="ECO:0007669"/>
    <property type="project" value="UniProtKB-KW"/>
</dbReference>
<evidence type="ECO:0000256" key="2">
    <source>
        <dbReference type="ARBA" id="ARBA00022603"/>
    </source>
</evidence>
<dbReference type="PANTHER" id="PTHR43409:SF7">
    <property type="entry name" value="BLL1977 PROTEIN"/>
    <property type="match status" value="1"/>
</dbReference>
<dbReference type="SFLD" id="SFLDG01082">
    <property type="entry name" value="B12-binding_domain_containing"/>
    <property type="match status" value="1"/>
</dbReference>
<dbReference type="InterPro" id="IPR058240">
    <property type="entry name" value="rSAM_sf"/>
</dbReference>
<dbReference type="PANTHER" id="PTHR43409">
    <property type="entry name" value="ANAEROBIC MAGNESIUM-PROTOPORPHYRIN IX MONOMETHYL ESTER CYCLASE-RELATED"/>
    <property type="match status" value="1"/>
</dbReference>
<evidence type="ECO:0000256" key="3">
    <source>
        <dbReference type="ARBA" id="ARBA00022679"/>
    </source>
</evidence>
<dbReference type="InterPro" id="IPR006158">
    <property type="entry name" value="Cobalamin-bd"/>
</dbReference>
<dbReference type="InterPro" id="IPR006638">
    <property type="entry name" value="Elp3/MiaA/NifB-like_rSAM"/>
</dbReference>
<dbReference type="InterPro" id="IPR023404">
    <property type="entry name" value="rSAM_horseshoe"/>
</dbReference>
<dbReference type="Pfam" id="PF04055">
    <property type="entry name" value="Radical_SAM"/>
    <property type="match status" value="1"/>
</dbReference>
<dbReference type="Gene3D" id="3.80.30.20">
    <property type="entry name" value="tm_1862 like domain"/>
    <property type="match status" value="1"/>
</dbReference>
<gene>
    <name evidence="10" type="ORF">SAMN05444167_2475</name>
</gene>